<dbReference type="EMBL" id="AZHX01001558">
    <property type="protein sequence ID" value="ETX02178.1"/>
    <property type="molecule type" value="Genomic_DNA"/>
</dbReference>
<dbReference type="GO" id="GO:0050485">
    <property type="term" value="F:oxidoreductase activity, acting on X-H and Y-H to form an X-Y bond, with a disulfide as acceptor"/>
    <property type="evidence" value="ECO:0007669"/>
    <property type="project" value="InterPro"/>
</dbReference>
<dbReference type="AlphaFoldDB" id="W4LWA6"/>
<proteinExistence type="predicted"/>
<name>W4LWA6_9BACT</name>
<keyword evidence="1" id="KW-0560">Oxidoreductase</keyword>
<dbReference type="Proteomes" id="UP000019140">
    <property type="component" value="Unassembled WGS sequence"/>
</dbReference>
<comment type="caution">
    <text evidence="2">The sequence shown here is derived from an EMBL/GenBank/DDBJ whole genome shotgun (WGS) entry which is preliminary data.</text>
</comment>
<dbReference type="HOGENOM" id="CLU_130293_0_0_7"/>
<sequence length="151" mass="16132">MTLTRIKGLQSEIFVPLTPPVVWTPVRKALPEMTIALVTAGGGVHLKSDARFHLSGDSSYRLIPEDAQCENLMVSHGGYDNTDANRDINSMFPLDRLRELAAEGFIKRAAPSHIGFMGGGGDVVLLGNMTGPDIARTLRAEGVDAVVMTAG</sequence>
<dbReference type="InterPro" id="IPR010187">
    <property type="entry name" value="Various_sel_PB"/>
</dbReference>
<gene>
    <name evidence="2" type="ORF">ETSY2_36090</name>
</gene>
<reference evidence="2 3" key="1">
    <citation type="journal article" date="2014" name="Nature">
        <title>An environmental bacterial taxon with a large and distinct metabolic repertoire.</title>
        <authorList>
            <person name="Wilson M.C."/>
            <person name="Mori T."/>
            <person name="Ruckert C."/>
            <person name="Uria A.R."/>
            <person name="Helf M.J."/>
            <person name="Takada K."/>
            <person name="Gernert C."/>
            <person name="Steffens U.A."/>
            <person name="Heycke N."/>
            <person name="Schmitt S."/>
            <person name="Rinke C."/>
            <person name="Helfrich E.J."/>
            <person name="Brachmann A.O."/>
            <person name="Gurgui C."/>
            <person name="Wakimoto T."/>
            <person name="Kracht M."/>
            <person name="Crusemann M."/>
            <person name="Hentschel U."/>
            <person name="Abe I."/>
            <person name="Matsunaga S."/>
            <person name="Kalinowski J."/>
            <person name="Takeyama H."/>
            <person name="Piel J."/>
        </authorList>
    </citation>
    <scope>NUCLEOTIDE SEQUENCE [LARGE SCALE GENOMIC DNA]</scope>
    <source>
        <strain evidence="3">TSY2</strain>
    </source>
</reference>
<evidence type="ECO:0000313" key="3">
    <source>
        <dbReference type="Proteomes" id="UP000019140"/>
    </source>
</evidence>
<evidence type="ECO:0000256" key="1">
    <source>
        <dbReference type="ARBA" id="ARBA00023002"/>
    </source>
</evidence>
<protein>
    <submittedName>
        <fullName evidence="2">Proline reductase</fullName>
    </submittedName>
</protein>
<accession>W4LWA6</accession>
<dbReference type="PATRIC" id="fig|1429439.4.peg.6091"/>
<organism evidence="2 3">
    <name type="scientific">Candidatus Entotheonella gemina</name>
    <dbReference type="NCBI Taxonomy" id="1429439"/>
    <lineage>
        <taxon>Bacteria</taxon>
        <taxon>Pseudomonadati</taxon>
        <taxon>Nitrospinota/Tectimicrobiota group</taxon>
        <taxon>Candidatus Tectimicrobiota</taxon>
        <taxon>Candidatus Entotheonellia</taxon>
        <taxon>Candidatus Entotheonellales</taxon>
        <taxon>Candidatus Entotheonellaceae</taxon>
        <taxon>Candidatus Entotheonella</taxon>
    </lineage>
</organism>
<keyword evidence="3" id="KW-1185">Reference proteome</keyword>
<dbReference type="Pfam" id="PF07355">
    <property type="entry name" value="GRDB"/>
    <property type="match status" value="1"/>
</dbReference>
<evidence type="ECO:0000313" key="2">
    <source>
        <dbReference type="EMBL" id="ETX02178.1"/>
    </source>
</evidence>